<feature type="domain" description="Cupin type-2" evidence="1">
    <location>
        <begin position="201"/>
        <end position="276"/>
    </location>
</feature>
<organism evidence="2 3">
    <name type="scientific">Paenibacillus aquistagni</name>
    <dbReference type="NCBI Taxonomy" id="1852522"/>
    <lineage>
        <taxon>Bacteria</taxon>
        <taxon>Bacillati</taxon>
        <taxon>Bacillota</taxon>
        <taxon>Bacilli</taxon>
        <taxon>Bacillales</taxon>
        <taxon>Paenibacillaceae</taxon>
        <taxon>Paenibacillus</taxon>
    </lineage>
</organism>
<name>A0A1X7JZ22_9BACL</name>
<evidence type="ECO:0000259" key="1">
    <source>
        <dbReference type="Pfam" id="PF07883"/>
    </source>
</evidence>
<sequence>MPDMPERYASPYEPHAGSAMPHSWWMNSYPYEQNWLTSEAILERIKKEASFIDLYHRLADEAPTPPLRNSMIHAINYKQTLFHHLTGLYTSFTGRQPSYPLEIIPYRGYNDGLIKAYEEGMRNAEAYHSNSNKIPHPMVQHTWLHAAADELQHISLLRSLKRITLQDYGSQPFIVDIEEAAKQNNTYRTALWTGDHMQVTLMSIGVGEDIGLEVHPTTDQFIRIEEGQGLVQMGDSKDKLDYQKMAYEDYAIMIPAGKWHNLTNKGNKPLKVYVIYAPPEHPFGTVHRTRADALASEA</sequence>
<dbReference type="InterPro" id="IPR014710">
    <property type="entry name" value="RmlC-like_jellyroll"/>
</dbReference>
<evidence type="ECO:0000313" key="3">
    <source>
        <dbReference type="Proteomes" id="UP000193834"/>
    </source>
</evidence>
<dbReference type="InterPro" id="IPR011051">
    <property type="entry name" value="RmlC_Cupin_sf"/>
</dbReference>
<dbReference type="AlphaFoldDB" id="A0A1X7JZ22"/>
<keyword evidence="2" id="KW-0413">Isomerase</keyword>
<dbReference type="PANTHER" id="PTHR43346:SF1">
    <property type="entry name" value="QUERCETIN 2,3-DIOXYGENASE-RELATED"/>
    <property type="match status" value="1"/>
</dbReference>
<dbReference type="SUPFAM" id="SSF51182">
    <property type="entry name" value="RmlC-like cupins"/>
    <property type="match status" value="1"/>
</dbReference>
<gene>
    <name evidence="2" type="ORF">SAMN06295960_1851</name>
</gene>
<dbReference type="RefSeq" id="WP_085494098.1">
    <property type="nucleotide sequence ID" value="NZ_FXAZ01000002.1"/>
</dbReference>
<accession>A0A1X7JZ22</accession>
<reference evidence="2 3" key="1">
    <citation type="submission" date="2017-04" db="EMBL/GenBank/DDBJ databases">
        <authorList>
            <person name="Afonso C.L."/>
            <person name="Miller P.J."/>
            <person name="Scott M.A."/>
            <person name="Spackman E."/>
            <person name="Goraichik I."/>
            <person name="Dimitrov K.M."/>
            <person name="Suarez D.L."/>
            <person name="Swayne D.E."/>
        </authorList>
    </citation>
    <scope>NUCLEOTIDE SEQUENCE [LARGE SCALE GENOMIC DNA]</scope>
    <source>
        <strain evidence="2 3">11</strain>
    </source>
</reference>
<keyword evidence="3" id="KW-1185">Reference proteome</keyword>
<dbReference type="InterPro" id="IPR052538">
    <property type="entry name" value="Flavonoid_dioxygenase-like"/>
</dbReference>
<dbReference type="GO" id="GO:0016853">
    <property type="term" value="F:isomerase activity"/>
    <property type="evidence" value="ECO:0007669"/>
    <property type="project" value="UniProtKB-KW"/>
</dbReference>
<dbReference type="Gene3D" id="2.60.120.10">
    <property type="entry name" value="Jelly Rolls"/>
    <property type="match status" value="1"/>
</dbReference>
<dbReference type="SUPFAM" id="SSF47240">
    <property type="entry name" value="Ferritin-like"/>
    <property type="match status" value="1"/>
</dbReference>
<dbReference type="CDD" id="cd02223">
    <property type="entry name" value="cupin_Bh2720-like"/>
    <property type="match status" value="1"/>
</dbReference>
<dbReference type="Proteomes" id="UP000193834">
    <property type="component" value="Unassembled WGS sequence"/>
</dbReference>
<dbReference type="PANTHER" id="PTHR43346">
    <property type="entry name" value="LIGAND BINDING DOMAIN PROTEIN, PUTATIVE (AFU_ORTHOLOGUE AFUA_6G14370)-RELATED"/>
    <property type="match status" value="1"/>
</dbReference>
<dbReference type="InterPro" id="IPR013096">
    <property type="entry name" value="Cupin_2"/>
</dbReference>
<dbReference type="InterPro" id="IPR009078">
    <property type="entry name" value="Ferritin-like_SF"/>
</dbReference>
<evidence type="ECO:0000313" key="2">
    <source>
        <dbReference type="EMBL" id="SMG33594.1"/>
    </source>
</evidence>
<dbReference type="STRING" id="1852522.SAMN06295960_1851"/>
<dbReference type="Pfam" id="PF07883">
    <property type="entry name" value="Cupin_2"/>
    <property type="match status" value="1"/>
</dbReference>
<protein>
    <submittedName>
        <fullName evidence="2">Mannose-6-phosphate isomerase, cupin superfamily</fullName>
    </submittedName>
</protein>
<proteinExistence type="predicted"/>
<dbReference type="EMBL" id="FXAZ01000002">
    <property type="protein sequence ID" value="SMG33594.1"/>
    <property type="molecule type" value="Genomic_DNA"/>
</dbReference>